<evidence type="ECO:0000313" key="2">
    <source>
        <dbReference type="EMBL" id="PKA47944.1"/>
    </source>
</evidence>
<dbReference type="STRING" id="1088818.A0A2H9ZXC9"/>
<name>A0A2H9ZXC9_9ASPA</name>
<protein>
    <submittedName>
        <fullName evidence="2">Uncharacterized protein</fullName>
    </submittedName>
</protein>
<feature type="region of interest" description="Disordered" evidence="1">
    <location>
        <begin position="109"/>
        <end position="140"/>
    </location>
</feature>
<reference evidence="2 3" key="1">
    <citation type="journal article" date="2017" name="Nature">
        <title>The Apostasia genome and the evolution of orchids.</title>
        <authorList>
            <person name="Zhang G.Q."/>
            <person name="Liu K.W."/>
            <person name="Li Z."/>
            <person name="Lohaus R."/>
            <person name="Hsiao Y.Y."/>
            <person name="Niu S.C."/>
            <person name="Wang J.Y."/>
            <person name="Lin Y.C."/>
            <person name="Xu Q."/>
            <person name="Chen L.J."/>
            <person name="Yoshida K."/>
            <person name="Fujiwara S."/>
            <person name="Wang Z.W."/>
            <person name="Zhang Y.Q."/>
            <person name="Mitsuda N."/>
            <person name="Wang M."/>
            <person name="Liu G.H."/>
            <person name="Pecoraro L."/>
            <person name="Huang H.X."/>
            <person name="Xiao X.J."/>
            <person name="Lin M."/>
            <person name="Wu X.Y."/>
            <person name="Wu W.L."/>
            <person name="Chen Y.Y."/>
            <person name="Chang S.B."/>
            <person name="Sakamoto S."/>
            <person name="Ohme-Takagi M."/>
            <person name="Yagi M."/>
            <person name="Zeng S.J."/>
            <person name="Shen C.Y."/>
            <person name="Yeh C.M."/>
            <person name="Luo Y.B."/>
            <person name="Tsai W.C."/>
            <person name="Van de Peer Y."/>
            <person name="Liu Z.J."/>
        </authorList>
    </citation>
    <scope>NUCLEOTIDE SEQUENCE [LARGE SCALE GENOMIC DNA]</scope>
    <source>
        <strain evidence="3">cv. Shenzhen</strain>
        <tissue evidence="2">Stem</tissue>
    </source>
</reference>
<organism evidence="2 3">
    <name type="scientific">Apostasia shenzhenica</name>
    <dbReference type="NCBI Taxonomy" id="1088818"/>
    <lineage>
        <taxon>Eukaryota</taxon>
        <taxon>Viridiplantae</taxon>
        <taxon>Streptophyta</taxon>
        <taxon>Embryophyta</taxon>
        <taxon>Tracheophyta</taxon>
        <taxon>Spermatophyta</taxon>
        <taxon>Magnoliopsida</taxon>
        <taxon>Liliopsida</taxon>
        <taxon>Asparagales</taxon>
        <taxon>Orchidaceae</taxon>
        <taxon>Apostasioideae</taxon>
        <taxon>Apostasia</taxon>
    </lineage>
</organism>
<gene>
    <name evidence="2" type="ORF">AXF42_Ash016290</name>
</gene>
<proteinExistence type="predicted"/>
<feature type="compositionally biased region" description="Low complexity" evidence="1">
    <location>
        <begin position="123"/>
        <end position="133"/>
    </location>
</feature>
<dbReference type="Pfam" id="PF05553">
    <property type="entry name" value="DUF761"/>
    <property type="match status" value="1"/>
</dbReference>
<evidence type="ECO:0000256" key="1">
    <source>
        <dbReference type="SAM" id="MobiDB-lite"/>
    </source>
</evidence>
<evidence type="ECO:0000313" key="3">
    <source>
        <dbReference type="Proteomes" id="UP000236161"/>
    </source>
</evidence>
<accession>A0A2H9ZXC9</accession>
<dbReference type="AlphaFoldDB" id="A0A2H9ZXC9"/>
<dbReference type="PANTHER" id="PTHR33265:SF5">
    <property type="entry name" value="COTTON FIBER PROTEIN"/>
    <property type="match status" value="1"/>
</dbReference>
<keyword evidence="3" id="KW-1185">Reference proteome</keyword>
<sequence length="176" mass="19995">MGKRTSAVAGRAWRLLRTALSKPRSLFLDPRAFSPSSLKTRGSGSRSHRLHYSEREFSFDDTPAFSFKVRRSASLRLLPCVTPAVDFADDDDEIFFQKCREMRFLEAAEGREEDDGGSHSESESSSSSLAVSTAEEEEEIDSRAEKFIIEFYEQMKLQDQNSNLECNQTLRRGFSC</sequence>
<dbReference type="EMBL" id="KZ453008">
    <property type="protein sequence ID" value="PKA47944.1"/>
    <property type="molecule type" value="Genomic_DNA"/>
</dbReference>
<dbReference type="Proteomes" id="UP000236161">
    <property type="component" value="Unassembled WGS sequence"/>
</dbReference>
<feature type="compositionally biased region" description="Basic and acidic residues" evidence="1">
    <location>
        <begin position="109"/>
        <end position="122"/>
    </location>
</feature>
<dbReference type="OrthoDB" id="1929803at2759"/>
<dbReference type="InterPro" id="IPR008480">
    <property type="entry name" value="DUF761_pln"/>
</dbReference>
<dbReference type="PANTHER" id="PTHR33265">
    <property type="entry name" value="AVR9/CF-9 RAPIDLY ELICITED PROTEIN-RELATED"/>
    <property type="match status" value="1"/>
</dbReference>